<keyword evidence="13" id="KW-1185">Reference proteome</keyword>
<feature type="compositionally biased region" description="Polar residues" evidence="8">
    <location>
        <begin position="274"/>
        <end position="292"/>
    </location>
</feature>
<gene>
    <name evidence="12" type="ORF">SAMN04488137_0394</name>
</gene>
<dbReference type="GO" id="GO:0009103">
    <property type="term" value="P:lipopolysaccharide biosynthetic process"/>
    <property type="evidence" value="ECO:0007669"/>
    <property type="project" value="UniProtKB-ARBA"/>
</dbReference>
<feature type="compositionally biased region" description="Low complexity" evidence="8">
    <location>
        <begin position="293"/>
        <end position="311"/>
    </location>
</feature>
<dbReference type="STRING" id="459525.SAMN04488137_0394"/>
<dbReference type="PANTHER" id="PTHR33908">
    <property type="entry name" value="MANNOSYLTRANSFERASE YKCB-RELATED"/>
    <property type="match status" value="1"/>
</dbReference>
<keyword evidence="2" id="KW-1003">Cell membrane</keyword>
<evidence type="ECO:0000256" key="2">
    <source>
        <dbReference type="ARBA" id="ARBA00022475"/>
    </source>
</evidence>
<dbReference type="InterPro" id="IPR038731">
    <property type="entry name" value="RgtA/B/C-like"/>
</dbReference>
<dbReference type="Pfam" id="PF13231">
    <property type="entry name" value="PMT_2"/>
    <property type="match status" value="1"/>
</dbReference>
<evidence type="ECO:0000259" key="10">
    <source>
        <dbReference type="Pfam" id="PF13231"/>
    </source>
</evidence>
<evidence type="ECO:0000256" key="6">
    <source>
        <dbReference type="ARBA" id="ARBA00022989"/>
    </source>
</evidence>
<keyword evidence="6 9" id="KW-1133">Transmembrane helix</keyword>
<feature type="compositionally biased region" description="Polar residues" evidence="8">
    <location>
        <begin position="692"/>
        <end position="701"/>
    </location>
</feature>
<feature type="transmembrane region" description="Helical" evidence="9">
    <location>
        <begin position="165"/>
        <end position="195"/>
    </location>
</feature>
<feature type="transmembrane region" description="Helical" evidence="9">
    <location>
        <begin position="454"/>
        <end position="475"/>
    </location>
</feature>
<comment type="subcellular location">
    <subcellularLocation>
        <location evidence="1">Cell membrane</location>
        <topology evidence="1">Multi-pass membrane protein</topology>
    </subcellularLocation>
</comment>
<feature type="transmembrane region" description="Helical" evidence="9">
    <location>
        <begin position="429"/>
        <end position="448"/>
    </location>
</feature>
<keyword evidence="7 9" id="KW-0472">Membrane</keyword>
<keyword evidence="5 9" id="KW-0812">Transmembrane</keyword>
<dbReference type="InterPro" id="IPR050297">
    <property type="entry name" value="LipidA_mod_glycosyltrf_83"/>
</dbReference>
<evidence type="ECO:0000313" key="12">
    <source>
        <dbReference type="EMBL" id="SDM49176.1"/>
    </source>
</evidence>
<feature type="domain" description="Putative mannosyltransferase YkcA/B-like C-terminal" evidence="11">
    <location>
        <begin position="584"/>
        <end position="673"/>
    </location>
</feature>
<dbReference type="RefSeq" id="WP_342027836.1">
    <property type="nucleotide sequence ID" value="NZ_FNHW01000001.1"/>
</dbReference>
<feature type="transmembrane region" description="Helical" evidence="9">
    <location>
        <begin position="482"/>
        <end position="500"/>
    </location>
</feature>
<feature type="transmembrane region" description="Helical" evidence="9">
    <location>
        <begin position="115"/>
        <end position="135"/>
    </location>
</feature>
<protein>
    <submittedName>
        <fullName evidence="12">4-amino-4-deoxy-L-arabinose transferase or related glycosyltransferase of PMT family</fullName>
    </submittedName>
</protein>
<keyword evidence="3" id="KW-0328">Glycosyltransferase</keyword>
<name>A0A1G9TN29_9BACL</name>
<evidence type="ECO:0000256" key="5">
    <source>
        <dbReference type="ARBA" id="ARBA00022692"/>
    </source>
</evidence>
<feature type="transmembrane region" description="Helical" evidence="9">
    <location>
        <begin position="319"/>
        <end position="335"/>
    </location>
</feature>
<proteinExistence type="predicted"/>
<evidence type="ECO:0000313" key="13">
    <source>
        <dbReference type="Proteomes" id="UP000199544"/>
    </source>
</evidence>
<evidence type="ECO:0000256" key="4">
    <source>
        <dbReference type="ARBA" id="ARBA00022679"/>
    </source>
</evidence>
<feature type="transmembrane region" description="Helical" evidence="9">
    <location>
        <begin position="207"/>
        <end position="228"/>
    </location>
</feature>
<dbReference type="EMBL" id="FNHW01000001">
    <property type="protein sequence ID" value="SDM49176.1"/>
    <property type="molecule type" value="Genomic_DNA"/>
</dbReference>
<keyword evidence="4 12" id="KW-0808">Transferase</keyword>
<dbReference type="PANTHER" id="PTHR33908:SF3">
    <property type="entry name" value="UNDECAPRENYL PHOSPHATE-ALPHA-4-AMINO-4-DEOXY-L-ARABINOSE ARABINOSYL TRANSFERASE"/>
    <property type="match status" value="1"/>
</dbReference>
<feature type="transmembrane region" description="Helical" evidence="9">
    <location>
        <begin position="141"/>
        <end position="158"/>
    </location>
</feature>
<dbReference type="Pfam" id="PF24878">
    <property type="entry name" value="YkcB_C"/>
    <property type="match status" value="1"/>
</dbReference>
<feature type="region of interest" description="Disordered" evidence="8">
    <location>
        <begin position="678"/>
        <end position="701"/>
    </location>
</feature>
<reference evidence="13" key="1">
    <citation type="submission" date="2016-10" db="EMBL/GenBank/DDBJ databases">
        <authorList>
            <person name="Varghese N."/>
            <person name="Submissions S."/>
        </authorList>
    </citation>
    <scope>NUCLEOTIDE SEQUENCE [LARGE SCALE GENOMIC DNA]</scope>
    <source>
        <strain evidence="13">CGMCC 1.6854</strain>
    </source>
</reference>
<feature type="transmembrane region" description="Helical" evidence="9">
    <location>
        <begin position="372"/>
        <end position="390"/>
    </location>
</feature>
<feature type="region of interest" description="Disordered" evidence="8">
    <location>
        <begin position="513"/>
        <end position="558"/>
    </location>
</feature>
<dbReference type="InterPro" id="IPR056785">
    <property type="entry name" value="YkcA/B-like_C"/>
</dbReference>
<organism evidence="12 13">
    <name type="scientific">Fictibacillus solisalsi</name>
    <dbReference type="NCBI Taxonomy" id="459525"/>
    <lineage>
        <taxon>Bacteria</taxon>
        <taxon>Bacillati</taxon>
        <taxon>Bacillota</taxon>
        <taxon>Bacilli</taxon>
        <taxon>Bacillales</taxon>
        <taxon>Fictibacillaceae</taxon>
        <taxon>Fictibacillus</taxon>
    </lineage>
</organism>
<feature type="domain" description="Glycosyltransferase RgtA/B/C/D-like" evidence="10">
    <location>
        <begin position="66"/>
        <end position="224"/>
    </location>
</feature>
<dbReference type="GO" id="GO:0005886">
    <property type="term" value="C:plasma membrane"/>
    <property type="evidence" value="ECO:0007669"/>
    <property type="project" value="UniProtKB-SubCell"/>
</dbReference>
<feature type="transmembrane region" description="Helical" evidence="9">
    <location>
        <begin position="87"/>
        <end position="108"/>
    </location>
</feature>
<dbReference type="GO" id="GO:0010041">
    <property type="term" value="P:response to iron(III) ion"/>
    <property type="evidence" value="ECO:0007669"/>
    <property type="project" value="TreeGrafter"/>
</dbReference>
<feature type="transmembrane region" description="Helical" evidence="9">
    <location>
        <begin position="396"/>
        <end position="417"/>
    </location>
</feature>
<dbReference type="GO" id="GO:0016763">
    <property type="term" value="F:pentosyltransferase activity"/>
    <property type="evidence" value="ECO:0007669"/>
    <property type="project" value="TreeGrafter"/>
</dbReference>
<evidence type="ECO:0000256" key="8">
    <source>
        <dbReference type="SAM" id="MobiDB-lite"/>
    </source>
</evidence>
<evidence type="ECO:0000256" key="7">
    <source>
        <dbReference type="ARBA" id="ARBA00023136"/>
    </source>
</evidence>
<feature type="transmembrane region" description="Helical" evidence="9">
    <location>
        <begin position="12"/>
        <end position="29"/>
    </location>
</feature>
<dbReference type="Proteomes" id="UP000199544">
    <property type="component" value="Unassembled WGS sequence"/>
</dbReference>
<evidence type="ECO:0000256" key="3">
    <source>
        <dbReference type="ARBA" id="ARBA00022676"/>
    </source>
</evidence>
<feature type="region of interest" description="Disordered" evidence="8">
    <location>
        <begin position="265"/>
        <end position="315"/>
    </location>
</feature>
<evidence type="ECO:0000259" key="11">
    <source>
        <dbReference type="Pfam" id="PF24878"/>
    </source>
</evidence>
<sequence>MMKQIGKWKIDYLLILIVLFSAVLNFYSLGDAGSNTYYTAAVKSMLQNFHAFFYGSLDSAGFITVDKPPVALWIQASSAYLLGVSDFSVLLPEALAGVISVTLMYVLIKPKFGRSAALLSSLVLACSPIFVGVVRTNNVDSILILTLLIAAWALMKSVEKQKVRWLILSVVLVGVGFNIKMLQAYMVLPAFYIFYFLARKVNWKKRILHLVMASVVLAGVSLSWAVVVDSVPKGERPYIGSSQTNSVLELALGYNGLSRLTGNQGQGARGGMLQGNTNQYQKPGQQSQSGPVATNGTQNNPGAGAPPNMNGEMKKMTQSGGMFGTGTPGILRLFSTELSGQISWLLPFVLFGVIGSLVQFRRTMEFTIQHKLTLFWLAWLLPMMVFFSVAGFFHQYYLSMMGPAIAALVGTGWVLLWQQYKEGEGAGKWLLPVGILITFLFEALIVYQNKESVSLGWAGGAVLAGILAAVVLILRKIPTFKASLAGLLLALVLPLYWTVLTIQGGNSSIPVAGPSSHEVGGSMGGPPGISARGDLPGGPSNSKGSGVNDGGNTGSSQNIQRFNRAAMPQMKKDNPMNQQVNKKLISYLKKHYNGEKYLVATESSQSAAPIILNTDYAVMAMGGFSGSDPALTAQKLEKLVKGGEIKYFLISGSSDGRMGGRGNQEVNEWIKKNCEKVPSSEWSSNDNEKKSTISFGPSQNQTLYVYKG</sequence>
<dbReference type="AlphaFoldDB" id="A0A1G9TN29"/>
<accession>A0A1G9TN29</accession>
<evidence type="ECO:0000256" key="9">
    <source>
        <dbReference type="SAM" id="Phobius"/>
    </source>
</evidence>
<feature type="transmembrane region" description="Helical" evidence="9">
    <location>
        <begin position="341"/>
        <end position="360"/>
    </location>
</feature>
<evidence type="ECO:0000256" key="1">
    <source>
        <dbReference type="ARBA" id="ARBA00004651"/>
    </source>
</evidence>